<dbReference type="PRINTS" id="PR00032">
    <property type="entry name" value="HTHARAC"/>
</dbReference>
<proteinExistence type="predicted"/>
<dbReference type="AlphaFoldDB" id="A0A2W5MYH0"/>
<reference evidence="5 6" key="1">
    <citation type="submission" date="2017-08" db="EMBL/GenBank/DDBJ databases">
        <title>Infants hospitalized years apart are colonized by the same room-sourced microbial strains.</title>
        <authorList>
            <person name="Brooks B."/>
            <person name="Olm M.R."/>
            <person name="Firek B.A."/>
            <person name="Baker R."/>
            <person name="Thomas B.C."/>
            <person name="Morowitz M.J."/>
            <person name="Banfield J.F."/>
        </authorList>
    </citation>
    <scope>NUCLEOTIDE SEQUENCE [LARGE SCALE GENOMIC DNA]</scope>
    <source>
        <strain evidence="5">S2_005_002_R2_34</strain>
    </source>
</reference>
<dbReference type="EMBL" id="QFPW01000027">
    <property type="protein sequence ID" value="PZQ46292.1"/>
    <property type="molecule type" value="Genomic_DNA"/>
</dbReference>
<protein>
    <submittedName>
        <fullName evidence="5">AraC family transcriptional regulator</fullName>
    </submittedName>
</protein>
<dbReference type="PROSITE" id="PS00041">
    <property type="entry name" value="HTH_ARAC_FAMILY_1"/>
    <property type="match status" value="1"/>
</dbReference>
<evidence type="ECO:0000259" key="4">
    <source>
        <dbReference type="PROSITE" id="PS01124"/>
    </source>
</evidence>
<evidence type="ECO:0000313" key="5">
    <source>
        <dbReference type="EMBL" id="PZQ46292.1"/>
    </source>
</evidence>
<name>A0A2W5MYH0_RHOSU</name>
<dbReference type="SUPFAM" id="SSF46689">
    <property type="entry name" value="Homeodomain-like"/>
    <property type="match status" value="1"/>
</dbReference>
<dbReference type="Gene3D" id="1.10.10.60">
    <property type="entry name" value="Homeodomain-like"/>
    <property type="match status" value="1"/>
</dbReference>
<feature type="domain" description="HTH araC/xylS-type" evidence="4">
    <location>
        <begin position="231"/>
        <end position="329"/>
    </location>
</feature>
<dbReference type="Proteomes" id="UP000249185">
    <property type="component" value="Unassembled WGS sequence"/>
</dbReference>
<comment type="caution">
    <text evidence="5">The sequence shown here is derived from an EMBL/GenBank/DDBJ whole genome shotgun (WGS) entry which is preliminary data.</text>
</comment>
<keyword evidence="2" id="KW-0238">DNA-binding</keyword>
<evidence type="ECO:0000256" key="1">
    <source>
        <dbReference type="ARBA" id="ARBA00023015"/>
    </source>
</evidence>
<dbReference type="InterPro" id="IPR018060">
    <property type="entry name" value="HTH_AraC"/>
</dbReference>
<organism evidence="5 6">
    <name type="scientific">Rhodovulum sulfidophilum</name>
    <name type="common">Rhodobacter sulfidophilus</name>
    <dbReference type="NCBI Taxonomy" id="35806"/>
    <lineage>
        <taxon>Bacteria</taxon>
        <taxon>Pseudomonadati</taxon>
        <taxon>Pseudomonadota</taxon>
        <taxon>Alphaproteobacteria</taxon>
        <taxon>Rhodobacterales</taxon>
        <taxon>Paracoccaceae</taxon>
        <taxon>Rhodovulum</taxon>
    </lineage>
</organism>
<dbReference type="InterPro" id="IPR009057">
    <property type="entry name" value="Homeodomain-like_sf"/>
</dbReference>
<dbReference type="InterPro" id="IPR032687">
    <property type="entry name" value="AraC-type_N"/>
</dbReference>
<keyword evidence="3" id="KW-0804">Transcription</keyword>
<dbReference type="PANTHER" id="PTHR47894:SF4">
    <property type="entry name" value="HTH-TYPE TRANSCRIPTIONAL REGULATOR GADX"/>
    <property type="match status" value="1"/>
</dbReference>
<evidence type="ECO:0000256" key="3">
    <source>
        <dbReference type="ARBA" id="ARBA00023163"/>
    </source>
</evidence>
<keyword evidence="1" id="KW-0805">Transcription regulation</keyword>
<dbReference type="Pfam" id="PF12833">
    <property type="entry name" value="HTH_18"/>
    <property type="match status" value="1"/>
</dbReference>
<sequence>MSHGWQRVGAMTVVPALLREFGVDPAEVIAAAGLAPDALADREGRVPFPAACLLLKLCAERSGRGHFGLVGGLRNGVDSLGLVGQLMREAPTWGRAVLDLAENQHRYVRGGVPYLMAREDTAWFGYAVYERDVAGVEQIEDGAIAIAFTLMRELCGVPPEQVLLSHSAPADPRAYRRLLGVPVVFDADQTALVFPSALLDRPVRGADPARRLALAEQVRDYWAVDLPRVSDQVARLLRSRVIFGEVALDGIAESLALHPRVLERALKREGTSFRALRNQTRVDVAQRLLRGTRLSVTDIAAALGYSDTSAFSNAFRNICGASPTGWRRSAAGTG</sequence>
<dbReference type="Pfam" id="PF12625">
    <property type="entry name" value="Arabinose_bd"/>
    <property type="match status" value="1"/>
</dbReference>
<evidence type="ECO:0000256" key="2">
    <source>
        <dbReference type="ARBA" id="ARBA00023125"/>
    </source>
</evidence>
<evidence type="ECO:0000313" key="6">
    <source>
        <dbReference type="Proteomes" id="UP000249185"/>
    </source>
</evidence>
<dbReference type="PANTHER" id="PTHR47894">
    <property type="entry name" value="HTH-TYPE TRANSCRIPTIONAL REGULATOR GADX"/>
    <property type="match status" value="1"/>
</dbReference>
<gene>
    <name evidence="5" type="ORF">DI556_20675</name>
</gene>
<dbReference type="PROSITE" id="PS01124">
    <property type="entry name" value="HTH_ARAC_FAMILY_2"/>
    <property type="match status" value="1"/>
</dbReference>
<dbReference type="InterPro" id="IPR018062">
    <property type="entry name" value="HTH_AraC-typ_CS"/>
</dbReference>
<dbReference type="GO" id="GO:0003700">
    <property type="term" value="F:DNA-binding transcription factor activity"/>
    <property type="evidence" value="ECO:0007669"/>
    <property type="project" value="InterPro"/>
</dbReference>
<dbReference type="GO" id="GO:0000976">
    <property type="term" value="F:transcription cis-regulatory region binding"/>
    <property type="evidence" value="ECO:0007669"/>
    <property type="project" value="TreeGrafter"/>
</dbReference>
<dbReference type="InterPro" id="IPR020449">
    <property type="entry name" value="Tscrpt_reg_AraC-type_HTH"/>
</dbReference>
<dbReference type="SMART" id="SM00342">
    <property type="entry name" value="HTH_ARAC"/>
    <property type="match status" value="1"/>
</dbReference>
<dbReference type="GO" id="GO:0005829">
    <property type="term" value="C:cytosol"/>
    <property type="evidence" value="ECO:0007669"/>
    <property type="project" value="TreeGrafter"/>
</dbReference>
<accession>A0A2W5MYH0</accession>